<evidence type="ECO:0000313" key="2">
    <source>
        <dbReference type="EMBL" id="MTB96220.1"/>
    </source>
</evidence>
<evidence type="ECO:0000256" key="1">
    <source>
        <dbReference type="ARBA" id="ARBA00021948"/>
    </source>
</evidence>
<gene>
    <name evidence="2" type="ORF">GGQ22_14155</name>
</gene>
<comment type="caution">
    <text evidence="2">The sequence shown here is derived from an EMBL/GenBank/DDBJ whole genome shotgun (WGS) entry which is preliminary data.</text>
</comment>
<dbReference type="Pfam" id="PF04029">
    <property type="entry name" value="2-ph_phosp"/>
    <property type="match status" value="1"/>
</dbReference>
<dbReference type="GO" id="GO:0000287">
    <property type="term" value="F:magnesium ion binding"/>
    <property type="evidence" value="ECO:0007669"/>
    <property type="project" value="InterPro"/>
</dbReference>
<dbReference type="Proteomes" id="UP000433406">
    <property type="component" value="Unassembled WGS sequence"/>
</dbReference>
<keyword evidence="3" id="KW-1185">Reference proteome</keyword>
<dbReference type="InterPro" id="IPR036702">
    <property type="entry name" value="ComB-like_sf"/>
</dbReference>
<dbReference type="InterPro" id="IPR005238">
    <property type="entry name" value="ComB-like"/>
</dbReference>
<dbReference type="GO" id="GO:0050532">
    <property type="term" value="F:2-phosphosulfolactate phosphatase activity"/>
    <property type="evidence" value="ECO:0007669"/>
    <property type="project" value="InterPro"/>
</dbReference>
<reference evidence="2 3" key="1">
    <citation type="submission" date="2019-10" db="EMBL/GenBank/DDBJ databases">
        <title>Nocardioides novel species isolated from the excrement of Marmot.</title>
        <authorList>
            <person name="Zhang G."/>
        </authorList>
    </citation>
    <scope>NUCLEOTIDE SEQUENCE [LARGE SCALE GENOMIC DNA]</scope>
    <source>
        <strain evidence="3">zg-579</strain>
    </source>
</reference>
<proteinExistence type="predicted"/>
<dbReference type="SUPFAM" id="SSF142823">
    <property type="entry name" value="ComB-like"/>
    <property type="match status" value="1"/>
</dbReference>
<dbReference type="AlphaFoldDB" id="A0A6I3JDM3"/>
<organism evidence="2 3">
    <name type="scientific">Nocardioides marmotae</name>
    <dbReference type="NCBI Taxonomy" id="2663857"/>
    <lineage>
        <taxon>Bacteria</taxon>
        <taxon>Bacillati</taxon>
        <taxon>Actinomycetota</taxon>
        <taxon>Actinomycetes</taxon>
        <taxon>Propionibacteriales</taxon>
        <taxon>Nocardioidaceae</taxon>
        <taxon>Nocardioides</taxon>
    </lineage>
</organism>
<dbReference type="EMBL" id="WLCI01000015">
    <property type="protein sequence ID" value="MTB96220.1"/>
    <property type="molecule type" value="Genomic_DNA"/>
</dbReference>
<sequence>MAGVGVSGAGGSGDSGVGGGAQVAGAGGGPAVVAASLRNAAAVADWLAPRVAAGATVALVPAGERWPDGSLRPAAEDLWGAGAVLAGLPATLLADPVATSPEARVAVAAWRSVADRLPAELAACAGGRELADLGFADDVAVAAQVGASGVVPLLVDGEFRPAPVM</sequence>
<name>A0A6I3JDM3_9ACTN</name>
<evidence type="ECO:0000313" key="3">
    <source>
        <dbReference type="Proteomes" id="UP000433406"/>
    </source>
</evidence>
<dbReference type="Gene3D" id="3.90.1560.10">
    <property type="entry name" value="ComB-like"/>
    <property type="match status" value="1"/>
</dbReference>
<accession>A0A6I3JDM3</accession>
<protein>
    <recommendedName>
        <fullName evidence="1">Probable 2-phosphosulfolactate phosphatase</fullName>
    </recommendedName>
</protein>